<dbReference type="InterPro" id="IPR027795">
    <property type="entry name" value="CASTOR_ACT_dom"/>
</dbReference>
<dbReference type="Proteomes" id="UP000188298">
    <property type="component" value="Chromosome"/>
</dbReference>
<proteinExistence type="predicted"/>
<dbReference type="Pfam" id="PF13840">
    <property type="entry name" value="ACT_7"/>
    <property type="match status" value="1"/>
</dbReference>
<sequence length="111" mass="13005">MNLKLCNETFIIKRVDKNLKINLNNNIFCIVNEFDCLSLIEFASEHNTDKLKFRAFYIDNIFDFSQSGVLFEVLKPLKENNISVLVISAFSRDYIFVNELDYENAKNILKV</sequence>
<accession>A0A1Q2LIX6</accession>
<reference evidence="2 3" key="1">
    <citation type="submission" date="2017-02" db="EMBL/GenBank/DDBJ databases">
        <title>Whole genome sequencing of Helicobacter bilis strain AAQJH.</title>
        <authorList>
            <person name="Conlan S."/>
            <person name="Thomas P.J."/>
            <person name="Mullikin J."/>
            <person name="Palmore T.N."/>
            <person name="Frank K.M."/>
            <person name="Segre J.A."/>
        </authorList>
    </citation>
    <scope>NUCLEOTIDE SEQUENCE [LARGE SCALE GENOMIC DNA]</scope>
    <source>
        <strain evidence="2 3">AAQJH</strain>
    </source>
</reference>
<dbReference type="Gene3D" id="3.30.2130.10">
    <property type="entry name" value="VC0802-like"/>
    <property type="match status" value="1"/>
</dbReference>
<name>A0A1Q2LIX6_9HELI</name>
<dbReference type="AlphaFoldDB" id="A0A1Q2LIX6"/>
<evidence type="ECO:0000259" key="1">
    <source>
        <dbReference type="Pfam" id="PF13840"/>
    </source>
</evidence>
<evidence type="ECO:0000313" key="2">
    <source>
        <dbReference type="EMBL" id="AQQ60454.1"/>
    </source>
</evidence>
<dbReference type="InterPro" id="IPR045865">
    <property type="entry name" value="ACT-like_dom_sf"/>
</dbReference>
<dbReference type="RefSeq" id="WP_077389655.1">
    <property type="nucleotide sequence ID" value="NZ_CP019645.1"/>
</dbReference>
<dbReference type="SUPFAM" id="SSF55021">
    <property type="entry name" value="ACT-like"/>
    <property type="match status" value="1"/>
</dbReference>
<dbReference type="KEGG" id="hbl:XJ32_10575"/>
<evidence type="ECO:0000313" key="3">
    <source>
        <dbReference type="Proteomes" id="UP000188298"/>
    </source>
</evidence>
<organism evidence="2 3">
    <name type="scientific">Helicobacter bilis</name>
    <dbReference type="NCBI Taxonomy" id="37372"/>
    <lineage>
        <taxon>Bacteria</taxon>
        <taxon>Pseudomonadati</taxon>
        <taxon>Campylobacterota</taxon>
        <taxon>Epsilonproteobacteria</taxon>
        <taxon>Campylobacterales</taxon>
        <taxon>Helicobacteraceae</taxon>
        <taxon>Helicobacter</taxon>
    </lineage>
</organism>
<protein>
    <recommendedName>
        <fullName evidence="1">CASTOR ACT domain-containing protein</fullName>
    </recommendedName>
</protein>
<feature type="domain" description="CASTOR ACT" evidence="1">
    <location>
        <begin position="53"/>
        <end position="110"/>
    </location>
</feature>
<dbReference type="EMBL" id="CP019645">
    <property type="protein sequence ID" value="AQQ60454.1"/>
    <property type="molecule type" value="Genomic_DNA"/>
</dbReference>
<gene>
    <name evidence="2" type="ORF">XJ32_10575</name>
</gene>